<evidence type="ECO:0000256" key="1">
    <source>
        <dbReference type="ARBA" id="ARBA00004651"/>
    </source>
</evidence>
<evidence type="ECO:0000256" key="5">
    <source>
        <dbReference type="ARBA" id="ARBA00022989"/>
    </source>
</evidence>
<comment type="caution">
    <text evidence="9">The sequence shown here is derived from an EMBL/GenBank/DDBJ whole genome shotgun (WGS) entry which is preliminary data.</text>
</comment>
<evidence type="ECO:0000313" key="10">
    <source>
        <dbReference type="Proteomes" id="UP000230273"/>
    </source>
</evidence>
<evidence type="ECO:0000256" key="4">
    <source>
        <dbReference type="ARBA" id="ARBA00022692"/>
    </source>
</evidence>
<proteinExistence type="inferred from homology"/>
<evidence type="ECO:0000259" key="8">
    <source>
        <dbReference type="Pfam" id="PF02308"/>
    </source>
</evidence>
<keyword evidence="4 7" id="KW-0812">Transmembrane</keyword>
<feature type="domain" description="MgtC/SapB/SrpB/YhiD N-terminal" evidence="8">
    <location>
        <begin position="15"/>
        <end position="144"/>
    </location>
</feature>
<keyword evidence="3" id="KW-1003">Cell membrane</keyword>
<feature type="transmembrane region" description="Helical" evidence="7">
    <location>
        <begin position="40"/>
        <end position="63"/>
    </location>
</feature>
<feature type="transmembrane region" description="Helical" evidence="7">
    <location>
        <begin position="75"/>
        <end position="93"/>
    </location>
</feature>
<accession>A0A2G9YYD8</accession>
<dbReference type="PANTHER" id="PTHR33778">
    <property type="entry name" value="PROTEIN MGTC"/>
    <property type="match status" value="1"/>
</dbReference>
<dbReference type="Proteomes" id="UP000230273">
    <property type="component" value="Unassembled WGS sequence"/>
</dbReference>
<gene>
    <name evidence="9" type="ORF">COX36_01690</name>
</gene>
<comment type="similarity">
    <text evidence="2">Belongs to the MgtC/SapB family.</text>
</comment>
<dbReference type="AlphaFoldDB" id="A0A2G9YYD8"/>
<dbReference type="InterPro" id="IPR049177">
    <property type="entry name" value="MgtC_SapB_SrpB_YhiD_N"/>
</dbReference>
<name>A0A2G9YYD8_9BACT</name>
<dbReference type="PANTHER" id="PTHR33778:SF1">
    <property type="entry name" value="MAGNESIUM TRANSPORTER YHID-RELATED"/>
    <property type="match status" value="1"/>
</dbReference>
<sequence length="151" mass="16204">MEFLNDPQIKMVFQLLLAALLGGLIGLERETQKKEAGLRTYTLVSLGAALFTSISFHVFSLFANETGVNFDPARIIGQIVLGVGFLGAGMIIFRGSHIEGLTTAAGLWIVAAIGCAVAAGLYFQAAFTTFLTLLILAGLKLVEKKVFHKEE</sequence>
<feature type="transmembrane region" description="Helical" evidence="7">
    <location>
        <begin position="12"/>
        <end position="28"/>
    </location>
</feature>
<dbReference type="PRINTS" id="PR01837">
    <property type="entry name" value="MGTCSAPBPROT"/>
</dbReference>
<keyword evidence="5 7" id="KW-1133">Transmembrane helix</keyword>
<keyword evidence="6 7" id="KW-0472">Membrane</keyword>
<evidence type="ECO:0000256" key="3">
    <source>
        <dbReference type="ARBA" id="ARBA00022475"/>
    </source>
</evidence>
<evidence type="ECO:0000256" key="2">
    <source>
        <dbReference type="ARBA" id="ARBA00009298"/>
    </source>
</evidence>
<feature type="transmembrane region" description="Helical" evidence="7">
    <location>
        <begin position="100"/>
        <end position="119"/>
    </location>
</feature>
<dbReference type="GO" id="GO:0005886">
    <property type="term" value="C:plasma membrane"/>
    <property type="evidence" value="ECO:0007669"/>
    <property type="project" value="UniProtKB-SubCell"/>
</dbReference>
<evidence type="ECO:0000256" key="6">
    <source>
        <dbReference type="ARBA" id="ARBA00023136"/>
    </source>
</evidence>
<reference evidence="9 10" key="1">
    <citation type="submission" date="2017-09" db="EMBL/GenBank/DDBJ databases">
        <title>Depth-based differentiation of microbial function through sediment-hosted aquifers and enrichment of novel symbionts in the deep terrestrial subsurface.</title>
        <authorList>
            <person name="Probst A.J."/>
            <person name="Ladd B."/>
            <person name="Jarett J.K."/>
            <person name="Geller-Mcgrath D.E."/>
            <person name="Sieber C.M."/>
            <person name="Emerson J.B."/>
            <person name="Anantharaman K."/>
            <person name="Thomas B.C."/>
            <person name="Malmstrom R."/>
            <person name="Stieglmeier M."/>
            <person name="Klingl A."/>
            <person name="Woyke T."/>
            <person name="Ryan C.M."/>
            <person name="Banfield J.F."/>
        </authorList>
    </citation>
    <scope>NUCLEOTIDE SEQUENCE [LARGE SCALE GENOMIC DNA]</scope>
    <source>
        <strain evidence="9">CG23_combo_of_CG06-09_8_20_14_all_38_19</strain>
    </source>
</reference>
<dbReference type="Pfam" id="PF02308">
    <property type="entry name" value="MgtC"/>
    <property type="match status" value="1"/>
</dbReference>
<protein>
    <recommendedName>
        <fullName evidence="8">MgtC/SapB/SrpB/YhiD N-terminal domain-containing protein</fullName>
    </recommendedName>
</protein>
<dbReference type="EMBL" id="PCRP01000026">
    <property type="protein sequence ID" value="PIP23743.1"/>
    <property type="molecule type" value="Genomic_DNA"/>
</dbReference>
<evidence type="ECO:0000313" key="9">
    <source>
        <dbReference type="EMBL" id="PIP23743.1"/>
    </source>
</evidence>
<organism evidence="9 10">
    <name type="scientific">Candidatus Nealsonbacteria bacterium CG23_combo_of_CG06-09_8_20_14_all_38_19</name>
    <dbReference type="NCBI Taxonomy" id="1974721"/>
    <lineage>
        <taxon>Bacteria</taxon>
        <taxon>Candidatus Nealsoniibacteriota</taxon>
    </lineage>
</organism>
<comment type="subcellular location">
    <subcellularLocation>
        <location evidence="1">Cell membrane</location>
        <topology evidence="1">Multi-pass membrane protein</topology>
    </subcellularLocation>
</comment>
<evidence type="ECO:0000256" key="7">
    <source>
        <dbReference type="SAM" id="Phobius"/>
    </source>
</evidence>
<dbReference type="InterPro" id="IPR003416">
    <property type="entry name" value="MgtC/SapB/SrpB/YhiD_fam"/>
</dbReference>